<gene>
    <name evidence="2" type="ORF">MES5069_270236</name>
</gene>
<sequence>MILWSLITQPASAFREFVAPGYRPELHYMRGPGPAYARRAVMAGARNCVVDCHLWPLCRCHISCVIDDRTKPAPSGVFAGMTLLAVVAAALVTAALVGVWVFLMTSDAMAHDALPTAAQPRGWSYPFSCCSGYDCREVADNAIGERPEGYVIKGTGELITYADSRIKDSPDGVFHWCSMAGANDGHTICLFVPPRGF</sequence>
<keyword evidence="1" id="KW-0812">Transmembrane</keyword>
<feature type="transmembrane region" description="Helical" evidence="1">
    <location>
        <begin position="77"/>
        <end position="103"/>
    </location>
</feature>
<evidence type="ECO:0000313" key="3">
    <source>
        <dbReference type="Proteomes" id="UP001153050"/>
    </source>
</evidence>
<accession>A0ABN8JTF2</accession>
<organism evidence="2 3">
    <name type="scientific">Mesorhizobium escarrei</name>
    <dbReference type="NCBI Taxonomy" id="666018"/>
    <lineage>
        <taxon>Bacteria</taxon>
        <taxon>Pseudomonadati</taxon>
        <taxon>Pseudomonadota</taxon>
        <taxon>Alphaproteobacteria</taxon>
        <taxon>Hyphomicrobiales</taxon>
        <taxon>Phyllobacteriaceae</taxon>
        <taxon>Mesorhizobium</taxon>
    </lineage>
</organism>
<comment type="caution">
    <text evidence="2">The sequence shown here is derived from an EMBL/GenBank/DDBJ whole genome shotgun (WGS) entry which is preliminary data.</text>
</comment>
<proteinExistence type="predicted"/>
<reference evidence="2 3" key="1">
    <citation type="submission" date="2022-03" db="EMBL/GenBank/DDBJ databases">
        <authorList>
            <person name="Brunel B."/>
        </authorList>
    </citation>
    <scope>NUCLEOTIDE SEQUENCE [LARGE SCALE GENOMIC DNA]</scope>
    <source>
        <strain evidence="2">STM5069sample</strain>
    </source>
</reference>
<dbReference type="Proteomes" id="UP001153050">
    <property type="component" value="Unassembled WGS sequence"/>
</dbReference>
<name>A0ABN8JTF2_9HYPH</name>
<keyword evidence="1" id="KW-1133">Transmembrane helix</keyword>
<evidence type="ECO:0000256" key="1">
    <source>
        <dbReference type="SAM" id="Phobius"/>
    </source>
</evidence>
<protein>
    <submittedName>
        <fullName evidence="2">Uncharacterized protein</fullName>
    </submittedName>
</protein>
<keyword evidence="3" id="KW-1185">Reference proteome</keyword>
<keyword evidence="1" id="KW-0472">Membrane</keyword>
<evidence type="ECO:0000313" key="2">
    <source>
        <dbReference type="EMBL" id="CAH2401065.1"/>
    </source>
</evidence>
<dbReference type="EMBL" id="CAKXZT010000121">
    <property type="protein sequence ID" value="CAH2401065.1"/>
    <property type="molecule type" value="Genomic_DNA"/>
</dbReference>